<name>A0ABN8SQQ9_9CNID</name>
<feature type="chain" id="PRO_5045239122" evidence="1">
    <location>
        <begin position="22"/>
        <end position="53"/>
    </location>
</feature>
<protein>
    <submittedName>
        <fullName evidence="2">Uncharacterized protein</fullName>
    </submittedName>
</protein>
<dbReference type="Proteomes" id="UP001159427">
    <property type="component" value="Unassembled WGS sequence"/>
</dbReference>
<organism evidence="2 3">
    <name type="scientific">Porites evermanni</name>
    <dbReference type="NCBI Taxonomy" id="104178"/>
    <lineage>
        <taxon>Eukaryota</taxon>
        <taxon>Metazoa</taxon>
        <taxon>Cnidaria</taxon>
        <taxon>Anthozoa</taxon>
        <taxon>Hexacorallia</taxon>
        <taxon>Scleractinia</taxon>
        <taxon>Fungiina</taxon>
        <taxon>Poritidae</taxon>
        <taxon>Porites</taxon>
    </lineage>
</organism>
<keyword evidence="3" id="KW-1185">Reference proteome</keyword>
<reference evidence="2 3" key="1">
    <citation type="submission" date="2022-05" db="EMBL/GenBank/DDBJ databases">
        <authorList>
            <consortium name="Genoscope - CEA"/>
            <person name="William W."/>
        </authorList>
    </citation>
    <scope>NUCLEOTIDE SEQUENCE [LARGE SCALE GENOMIC DNA]</scope>
</reference>
<dbReference type="EMBL" id="CALNXI010003314">
    <property type="protein sequence ID" value="CAH3192862.1"/>
    <property type="molecule type" value="Genomic_DNA"/>
</dbReference>
<feature type="signal peptide" evidence="1">
    <location>
        <begin position="1"/>
        <end position="21"/>
    </location>
</feature>
<gene>
    <name evidence="2" type="ORF">PEVE_00024757</name>
</gene>
<proteinExistence type="predicted"/>
<keyword evidence="1" id="KW-0732">Signal</keyword>
<comment type="caution">
    <text evidence="2">The sequence shown here is derived from an EMBL/GenBank/DDBJ whole genome shotgun (WGS) entry which is preliminary data.</text>
</comment>
<evidence type="ECO:0000256" key="1">
    <source>
        <dbReference type="SAM" id="SignalP"/>
    </source>
</evidence>
<accession>A0ABN8SQQ9</accession>
<evidence type="ECO:0000313" key="2">
    <source>
        <dbReference type="EMBL" id="CAH3192862.1"/>
    </source>
</evidence>
<sequence>MIAKSLFCSVLLLQTTLTVKGCSNCECDEGGALSSCQVPQCKPNHDLLIEETS</sequence>
<evidence type="ECO:0000313" key="3">
    <source>
        <dbReference type="Proteomes" id="UP001159427"/>
    </source>
</evidence>